<dbReference type="GO" id="GO:0016020">
    <property type="term" value="C:membrane"/>
    <property type="evidence" value="ECO:0007669"/>
    <property type="project" value="GOC"/>
</dbReference>
<evidence type="ECO:0000256" key="1">
    <source>
        <dbReference type="ARBA" id="ARBA00022679"/>
    </source>
</evidence>
<dbReference type="Pfam" id="PF04488">
    <property type="entry name" value="Gly_transf_sug"/>
    <property type="match status" value="1"/>
</dbReference>
<dbReference type="PANTHER" id="PTHR32385:SF15">
    <property type="entry name" value="INOSITOL PHOSPHOCERAMIDE MANNOSYLTRANSFERASE 1"/>
    <property type="match status" value="1"/>
</dbReference>
<dbReference type="EMBL" id="MN740218">
    <property type="protein sequence ID" value="QHT94276.1"/>
    <property type="molecule type" value="Genomic_DNA"/>
</dbReference>
<dbReference type="SUPFAM" id="SSF53448">
    <property type="entry name" value="Nucleotide-diphospho-sugar transferases"/>
    <property type="match status" value="1"/>
</dbReference>
<proteinExistence type="predicted"/>
<reference evidence="2" key="1">
    <citation type="journal article" date="2020" name="Nature">
        <title>Giant virus diversity and host interactions through global metagenomics.</title>
        <authorList>
            <person name="Schulz F."/>
            <person name="Roux S."/>
            <person name="Paez-Espino D."/>
            <person name="Jungbluth S."/>
            <person name="Walsh D.A."/>
            <person name="Denef V.J."/>
            <person name="McMahon K.D."/>
            <person name="Konstantinidis K.T."/>
            <person name="Eloe-Fadrosh E.A."/>
            <person name="Kyrpides N.C."/>
            <person name="Woyke T."/>
        </authorList>
    </citation>
    <scope>NUCLEOTIDE SEQUENCE</scope>
    <source>
        <strain evidence="2">GVMAG-M-3300024258-28</strain>
    </source>
</reference>
<dbReference type="AlphaFoldDB" id="A0A6C0IPB0"/>
<dbReference type="GO" id="GO:0051999">
    <property type="term" value="P:mannosyl-inositol phosphorylceramide biosynthetic process"/>
    <property type="evidence" value="ECO:0007669"/>
    <property type="project" value="TreeGrafter"/>
</dbReference>
<evidence type="ECO:0000313" key="2">
    <source>
        <dbReference type="EMBL" id="QHT94276.1"/>
    </source>
</evidence>
<name>A0A6C0IPB0_9ZZZZ</name>
<keyword evidence="1" id="KW-0808">Transferase</keyword>
<dbReference type="InterPro" id="IPR007577">
    <property type="entry name" value="GlycoTrfase_DXD_sugar-bd_CS"/>
</dbReference>
<dbReference type="InterPro" id="IPR051706">
    <property type="entry name" value="Glycosyltransferase_domain"/>
</dbReference>
<dbReference type="InterPro" id="IPR029044">
    <property type="entry name" value="Nucleotide-diphossugar_trans"/>
</dbReference>
<protein>
    <recommendedName>
        <fullName evidence="3">Glycosyltransferase</fullName>
    </recommendedName>
</protein>
<sequence>MIPKTIVQTSRNNPQQYVVDMIRELSPEWSYLHFTDDEVIKFFIENPLPEFPDVINKFYSFSYGEHRADLFRYYFLFVKGGVYFDTDAMIEENMDKIAKNYDYFSVNSSYVPNSIFQGFIGCVPGHAIIHKALTDIYNTSNNHFLRTPENFHDLCKNMYTFVLEYPDKSNIYLYQEIYGDNITANVIDPQENNKVVLKHYHIEKIIPKKSS</sequence>
<dbReference type="Gene3D" id="3.90.550.20">
    <property type="match status" value="1"/>
</dbReference>
<evidence type="ECO:0008006" key="3">
    <source>
        <dbReference type="Google" id="ProtNLM"/>
    </source>
</evidence>
<accession>A0A6C0IPB0</accession>
<dbReference type="GO" id="GO:0000030">
    <property type="term" value="F:mannosyltransferase activity"/>
    <property type="evidence" value="ECO:0007669"/>
    <property type="project" value="TreeGrafter"/>
</dbReference>
<dbReference type="PANTHER" id="PTHR32385">
    <property type="entry name" value="MANNOSYL PHOSPHORYLINOSITOL CERAMIDE SYNTHASE"/>
    <property type="match status" value="1"/>
</dbReference>
<organism evidence="2">
    <name type="scientific">viral metagenome</name>
    <dbReference type="NCBI Taxonomy" id="1070528"/>
    <lineage>
        <taxon>unclassified sequences</taxon>
        <taxon>metagenomes</taxon>
        <taxon>organismal metagenomes</taxon>
    </lineage>
</organism>